<feature type="domain" description="DUF4357" evidence="1">
    <location>
        <begin position="224"/>
        <end position="274"/>
    </location>
</feature>
<dbReference type="InterPro" id="IPR025579">
    <property type="entry name" value="DUF4357"/>
</dbReference>
<name>A0A9D1CVU7_9FIRM</name>
<dbReference type="CDD" id="cd10447">
    <property type="entry name" value="GIY-YIG_unchar_2"/>
    <property type="match status" value="1"/>
</dbReference>
<dbReference type="AlphaFoldDB" id="A0A9D1CVU7"/>
<dbReference type="Proteomes" id="UP000824260">
    <property type="component" value="Unassembled WGS sequence"/>
</dbReference>
<protein>
    <submittedName>
        <fullName evidence="2">GIY-YIG nuclease family protein</fullName>
    </submittedName>
</protein>
<dbReference type="Pfam" id="PF14267">
    <property type="entry name" value="DUF4357"/>
    <property type="match status" value="1"/>
</dbReference>
<accession>A0A9D1CVU7</accession>
<comment type="caution">
    <text evidence="2">The sequence shown here is derived from an EMBL/GenBank/DDBJ whole genome shotgun (WGS) entry which is preliminary data.</text>
</comment>
<reference evidence="2" key="1">
    <citation type="submission" date="2020-10" db="EMBL/GenBank/DDBJ databases">
        <authorList>
            <person name="Gilroy R."/>
        </authorList>
    </citation>
    <scope>NUCLEOTIDE SEQUENCE</scope>
    <source>
        <strain evidence="2">ChiSjej6B24-2974</strain>
    </source>
</reference>
<evidence type="ECO:0000259" key="1">
    <source>
        <dbReference type="Pfam" id="PF14267"/>
    </source>
</evidence>
<evidence type="ECO:0000313" key="3">
    <source>
        <dbReference type="Proteomes" id="UP000824260"/>
    </source>
</evidence>
<gene>
    <name evidence="2" type="ORF">IAA52_04735</name>
</gene>
<organism evidence="2 3">
    <name type="scientific">Candidatus Pullichristensenella stercorigallinarum</name>
    <dbReference type="NCBI Taxonomy" id="2840909"/>
    <lineage>
        <taxon>Bacteria</taxon>
        <taxon>Bacillati</taxon>
        <taxon>Bacillota</taxon>
        <taxon>Clostridia</taxon>
        <taxon>Candidatus Pullichristensenella</taxon>
    </lineage>
</organism>
<reference evidence="2" key="2">
    <citation type="journal article" date="2021" name="PeerJ">
        <title>Extensive microbial diversity within the chicken gut microbiome revealed by metagenomics and culture.</title>
        <authorList>
            <person name="Gilroy R."/>
            <person name="Ravi A."/>
            <person name="Getino M."/>
            <person name="Pursley I."/>
            <person name="Horton D.L."/>
            <person name="Alikhan N.F."/>
            <person name="Baker D."/>
            <person name="Gharbi K."/>
            <person name="Hall N."/>
            <person name="Watson M."/>
            <person name="Adriaenssens E.M."/>
            <person name="Foster-Nyarko E."/>
            <person name="Jarju S."/>
            <person name="Secka A."/>
            <person name="Antonio M."/>
            <person name="Oren A."/>
            <person name="Chaudhuri R.R."/>
            <person name="La Ragione R."/>
            <person name="Hildebrand F."/>
            <person name="Pallen M.J."/>
        </authorList>
    </citation>
    <scope>NUCLEOTIDE SEQUENCE</scope>
    <source>
        <strain evidence="2">ChiSjej6B24-2974</strain>
    </source>
</reference>
<evidence type="ECO:0000313" key="2">
    <source>
        <dbReference type="EMBL" id="HIQ82387.1"/>
    </source>
</evidence>
<proteinExistence type="predicted"/>
<dbReference type="EMBL" id="DVFZ01000048">
    <property type="protein sequence ID" value="HIQ82387.1"/>
    <property type="molecule type" value="Genomic_DNA"/>
</dbReference>
<sequence length="285" mass="31883">MRYDKTMNFLIFDGNPNGLIMGELSNWNGRVYKIARNALITFAQRTDAQHTGVYFLFGRDQEMADTIYVGEAEHLLQRLKQHINNREEWNDCIAVISKDDHLNKAHVKHLEYDFYQLAVQANRFRVTNTNIPTCSSVSEYDEAMLKEFIDHTRLLVNTLGYKAFEEIGVSVAHPSASGSLFIIKSGRGAEARGIPAAEGFTVLTGAKIAQTVTPSFSEPLRKIRSRLMRDGVIDDAFTFTRDHLFSSPSTAASIVCGACKNGRTAWRNQQGQTLAATEALALENE</sequence>